<dbReference type="AlphaFoldDB" id="A0A291QQK3"/>
<proteinExistence type="predicted"/>
<evidence type="ECO:0000313" key="1">
    <source>
        <dbReference type="EMBL" id="ATL46201.1"/>
    </source>
</evidence>
<keyword evidence="2" id="KW-1185">Reference proteome</keyword>
<gene>
    <name evidence="1" type="ORF">COR50_02910</name>
</gene>
<evidence type="ECO:0000313" key="2">
    <source>
        <dbReference type="Proteomes" id="UP000220133"/>
    </source>
</evidence>
<protein>
    <submittedName>
        <fullName evidence="1">Uncharacterized protein</fullName>
    </submittedName>
</protein>
<dbReference type="KEGG" id="cbae:COR50_02910"/>
<dbReference type="OrthoDB" id="676630at2"/>
<accession>A0A291QQK3</accession>
<reference evidence="1 2" key="1">
    <citation type="submission" date="2017-10" db="EMBL/GenBank/DDBJ databases">
        <title>Paenichitinophaga pekingensis gen. nov., sp. nov., isolated from activated sludge.</title>
        <authorList>
            <person name="Jin D."/>
            <person name="Kong X."/>
            <person name="Deng Y."/>
            <person name="Bai Z."/>
        </authorList>
    </citation>
    <scope>NUCLEOTIDE SEQUENCE [LARGE SCALE GENOMIC DNA]</scope>
    <source>
        <strain evidence="1 2">13</strain>
    </source>
</reference>
<dbReference type="EMBL" id="CP023777">
    <property type="protein sequence ID" value="ATL46201.1"/>
    <property type="molecule type" value="Genomic_DNA"/>
</dbReference>
<dbReference type="RefSeq" id="WP_098192590.1">
    <property type="nucleotide sequence ID" value="NZ_CP023777.1"/>
</dbReference>
<sequence>MSNSTLPLFNANSYAASHGAGNNVSDMNEEISIQAENQQLVLVTQQALDSIKYSPRPESLQAIFDYANTGEKR</sequence>
<name>A0A291QQK3_9BACT</name>
<organism evidence="1 2">
    <name type="scientific">Chitinophaga caeni</name>
    <dbReference type="NCBI Taxonomy" id="2029983"/>
    <lineage>
        <taxon>Bacteria</taxon>
        <taxon>Pseudomonadati</taxon>
        <taxon>Bacteroidota</taxon>
        <taxon>Chitinophagia</taxon>
        <taxon>Chitinophagales</taxon>
        <taxon>Chitinophagaceae</taxon>
        <taxon>Chitinophaga</taxon>
    </lineage>
</organism>
<dbReference type="Proteomes" id="UP000220133">
    <property type="component" value="Chromosome"/>
</dbReference>